<proteinExistence type="predicted"/>
<protein>
    <submittedName>
        <fullName evidence="1">Uncharacterized protein</fullName>
    </submittedName>
</protein>
<accession>A0A2P2N9Z9</accession>
<reference evidence="1" key="1">
    <citation type="submission" date="2018-02" db="EMBL/GenBank/DDBJ databases">
        <title>Rhizophora mucronata_Transcriptome.</title>
        <authorList>
            <person name="Meera S.P."/>
            <person name="Sreeshan A."/>
            <person name="Augustine A."/>
        </authorList>
    </citation>
    <scope>NUCLEOTIDE SEQUENCE</scope>
    <source>
        <tissue evidence="1">Leaf</tissue>
    </source>
</reference>
<name>A0A2P2N9Z9_RHIMU</name>
<organism evidence="1">
    <name type="scientific">Rhizophora mucronata</name>
    <name type="common">Asiatic mangrove</name>
    <dbReference type="NCBI Taxonomy" id="61149"/>
    <lineage>
        <taxon>Eukaryota</taxon>
        <taxon>Viridiplantae</taxon>
        <taxon>Streptophyta</taxon>
        <taxon>Embryophyta</taxon>
        <taxon>Tracheophyta</taxon>
        <taxon>Spermatophyta</taxon>
        <taxon>Magnoliopsida</taxon>
        <taxon>eudicotyledons</taxon>
        <taxon>Gunneridae</taxon>
        <taxon>Pentapetalae</taxon>
        <taxon>rosids</taxon>
        <taxon>fabids</taxon>
        <taxon>Malpighiales</taxon>
        <taxon>Rhizophoraceae</taxon>
        <taxon>Rhizophora</taxon>
    </lineage>
</organism>
<sequence>MIDVGRTPYPLLMALCWKTRTLRPTNNLGNLMNLILFEKK</sequence>
<dbReference type="AlphaFoldDB" id="A0A2P2N9Z9"/>
<dbReference type="EMBL" id="GGEC01058736">
    <property type="protein sequence ID" value="MBX39220.1"/>
    <property type="molecule type" value="Transcribed_RNA"/>
</dbReference>
<evidence type="ECO:0000313" key="1">
    <source>
        <dbReference type="EMBL" id="MBX39220.1"/>
    </source>
</evidence>